<dbReference type="AlphaFoldDB" id="A0A3R9PCE2"/>
<sequence>MALTECLTSKEAQELLLLAYRDGGADPLRAYAVRPFLNPIEQRNEKNKRKAHPMFVVALLLLAAAILAAWFFSR</sequence>
<evidence type="ECO:0000256" key="1">
    <source>
        <dbReference type="SAM" id="Phobius"/>
    </source>
</evidence>
<evidence type="ECO:0000313" key="2">
    <source>
        <dbReference type="EMBL" id="RSL18587.1"/>
    </source>
</evidence>
<name>A0A3R9PCE2_9BACT</name>
<gene>
    <name evidence="2" type="ORF">EDE15_4177</name>
</gene>
<reference evidence="2 3" key="1">
    <citation type="submission" date="2018-12" db="EMBL/GenBank/DDBJ databases">
        <title>Sequencing of bacterial isolates from soil warming experiment in Harvard Forest, Massachusetts, USA.</title>
        <authorList>
            <person name="Deangelis K."/>
        </authorList>
    </citation>
    <scope>NUCLEOTIDE SEQUENCE [LARGE SCALE GENOMIC DNA]</scope>
    <source>
        <strain evidence="2 3">EB153</strain>
    </source>
</reference>
<comment type="caution">
    <text evidence="2">The sequence shown here is derived from an EMBL/GenBank/DDBJ whole genome shotgun (WGS) entry which is preliminary data.</text>
</comment>
<evidence type="ECO:0000313" key="3">
    <source>
        <dbReference type="Proteomes" id="UP000269669"/>
    </source>
</evidence>
<protein>
    <submittedName>
        <fullName evidence="2">Uncharacterized protein</fullName>
    </submittedName>
</protein>
<keyword evidence="1" id="KW-0812">Transmembrane</keyword>
<keyword evidence="1" id="KW-0472">Membrane</keyword>
<dbReference type="RefSeq" id="WP_185827264.1">
    <property type="nucleotide sequence ID" value="NZ_RSDW01000001.1"/>
</dbReference>
<keyword evidence="3" id="KW-1185">Reference proteome</keyword>
<feature type="transmembrane region" description="Helical" evidence="1">
    <location>
        <begin position="53"/>
        <end position="72"/>
    </location>
</feature>
<keyword evidence="1" id="KW-1133">Transmembrane helix</keyword>
<proteinExistence type="predicted"/>
<accession>A0A3R9PCE2</accession>
<organism evidence="2 3">
    <name type="scientific">Edaphobacter aggregans</name>
    <dbReference type="NCBI Taxonomy" id="570835"/>
    <lineage>
        <taxon>Bacteria</taxon>
        <taxon>Pseudomonadati</taxon>
        <taxon>Acidobacteriota</taxon>
        <taxon>Terriglobia</taxon>
        <taxon>Terriglobales</taxon>
        <taxon>Acidobacteriaceae</taxon>
        <taxon>Edaphobacter</taxon>
    </lineage>
</organism>
<dbReference type="Proteomes" id="UP000269669">
    <property type="component" value="Unassembled WGS sequence"/>
</dbReference>
<dbReference type="EMBL" id="RSDW01000001">
    <property type="protein sequence ID" value="RSL18587.1"/>
    <property type="molecule type" value="Genomic_DNA"/>
</dbReference>